<dbReference type="EMBL" id="CM000144">
    <property type="protein sequence ID" value="EEE66528.1"/>
    <property type="molecule type" value="Genomic_DNA"/>
</dbReference>
<name>B9FVE1_ORYSJ</name>
<protein>
    <submittedName>
        <fullName evidence="1">Uncharacterized protein</fullName>
    </submittedName>
</protein>
<gene>
    <name evidence="1" type="ORF">OsJ_23015</name>
</gene>
<proteinExistence type="predicted"/>
<accession>B9FVE1</accession>
<evidence type="ECO:0000313" key="1">
    <source>
        <dbReference type="EMBL" id="EEE66528.1"/>
    </source>
</evidence>
<reference evidence="1" key="2">
    <citation type="submission" date="2008-12" db="EMBL/GenBank/DDBJ databases">
        <title>Improved gene annotation of the rice (Oryza sativa) genomes.</title>
        <authorList>
            <person name="Wang J."/>
            <person name="Li R."/>
            <person name="Fan W."/>
            <person name="Huang Q."/>
            <person name="Zhang J."/>
            <person name="Zhou Y."/>
            <person name="Hu Y."/>
            <person name="Zi S."/>
            <person name="Li J."/>
            <person name="Ni P."/>
            <person name="Zheng H."/>
            <person name="Zhang Y."/>
            <person name="Zhao M."/>
            <person name="Hao Q."/>
            <person name="McDermott J."/>
            <person name="Samudrala R."/>
            <person name="Kristiansen K."/>
            <person name="Wong G.K.-S."/>
        </authorList>
    </citation>
    <scope>NUCLEOTIDE SEQUENCE</scope>
</reference>
<dbReference type="AlphaFoldDB" id="B9FVE1"/>
<organism evidence="1">
    <name type="scientific">Oryza sativa subsp. japonica</name>
    <name type="common">Rice</name>
    <dbReference type="NCBI Taxonomy" id="39947"/>
    <lineage>
        <taxon>Eukaryota</taxon>
        <taxon>Viridiplantae</taxon>
        <taxon>Streptophyta</taxon>
        <taxon>Embryophyta</taxon>
        <taxon>Tracheophyta</taxon>
        <taxon>Spermatophyta</taxon>
        <taxon>Magnoliopsida</taxon>
        <taxon>Liliopsida</taxon>
        <taxon>Poales</taxon>
        <taxon>Poaceae</taxon>
        <taxon>BOP clade</taxon>
        <taxon>Oryzoideae</taxon>
        <taxon>Oryzeae</taxon>
        <taxon>Oryzinae</taxon>
        <taxon>Oryza</taxon>
        <taxon>Oryza sativa</taxon>
    </lineage>
</organism>
<dbReference type="Proteomes" id="UP000007752">
    <property type="component" value="Chromosome 7"/>
</dbReference>
<reference evidence="1" key="1">
    <citation type="journal article" date="2005" name="PLoS Biol.">
        <title>The genomes of Oryza sativa: a history of duplications.</title>
        <authorList>
            <person name="Yu J."/>
            <person name="Wang J."/>
            <person name="Lin W."/>
            <person name="Li S."/>
            <person name="Li H."/>
            <person name="Zhou J."/>
            <person name="Ni P."/>
            <person name="Dong W."/>
            <person name="Hu S."/>
            <person name="Zeng C."/>
            <person name="Zhang J."/>
            <person name="Zhang Y."/>
            <person name="Li R."/>
            <person name="Xu Z."/>
            <person name="Li S."/>
            <person name="Li X."/>
            <person name="Zheng H."/>
            <person name="Cong L."/>
            <person name="Lin L."/>
            <person name="Yin J."/>
            <person name="Geng J."/>
            <person name="Li G."/>
            <person name="Shi J."/>
            <person name="Liu J."/>
            <person name="Lv H."/>
            <person name="Li J."/>
            <person name="Wang J."/>
            <person name="Deng Y."/>
            <person name="Ran L."/>
            <person name="Shi X."/>
            <person name="Wang X."/>
            <person name="Wu Q."/>
            <person name="Li C."/>
            <person name="Ren X."/>
            <person name="Wang J."/>
            <person name="Wang X."/>
            <person name="Li D."/>
            <person name="Liu D."/>
            <person name="Zhang X."/>
            <person name="Ji Z."/>
            <person name="Zhao W."/>
            <person name="Sun Y."/>
            <person name="Zhang Z."/>
            <person name="Bao J."/>
            <person name="Han Y."/>
            <person name="Dong L."/>
            <person name="Ji J."/>
            <person name="Chen P."/>
            <person name="Wu S."/>
            <person name="Liu J."/>
            <person name="Xiao Y."/>
            <person name="Bu D."/>
            <person name="Tan J."/>
            <person name="Yang L."/>
            <person name="Ye C."/>
            <person name="Zhang J."/>
            <person name="Xu J."/>
            <person name="Zhou Y."/>
            <person name="Yu Y."/>
            <person name="Zhang B."/>
            <person name="Zhuang S."/>
            <person name="Wei H."/>
            <person name="Liu B."/>
            <person name="Lei M."/>
            <person name="Yu H."/>
            <person name="Li Y."/>
            <person name="Xu H."/>
            <person name="Wei S."/>
            <person name="He X."/>
            <person name="Fang L."/>
            <person name="Zhang Z."/>
            <person name="Zhang Y."/>
            <person name="Huang X."/>
            <person name="Su Z."/>
            <person name="Tong W."/>
            <person name="Li J."/>
            <person name="Tong Z."/>
            <person name="Li S."/>
            <person name="Ye J."/>
            <person name="Wang L."/>
            <person name="Fang L."/>
            <person name="Lei T."/>
            <person name="Chen C."/>
            <person name="Chen H."/>
            <person name="Xu Z."/>
            <person name="Li H."/>
            <person name="Huang H."/>
            <person name="Zhang F."/>
            <person name="Xu H."/>
            <person name="Li N."/>
            <person name="Zhao C."/>
            <person name="Li S."/>
            <person name="Dong L."/>
            <person name="Huang Y."/>
            <person name="Li L."/>
            <person name="Xi Y."/>
            <person name="Qi Q."/>
            <person name="Li W."/>
            <person name="Zhang B."/>
            <person name="Hu W."/>
            <person name="Zhang Y."/>
            <person name="Tian X."/>
            <person name="Jiao Y."/>
            <person name="Liang X."/>
            <person name="Jin J."/>
            <person name="Gao L."/>
            <person name="Zheng W."/>
            <person name="Hao B."/>
            <person name="Liu S."/>
            <person name="Wang W."/>
            <person name="Yuan L."/>
            <person name="Cao M."/>
            <person name="McDermott J."/>
            <person name="Samudrala R."/>
            <person name="Wang J."/>
            <person name="Wong G.K."/>
            <person name="Yang H."/>
        </authorList>
    </citation>
    <scope>NUCLEOTIDE SEQUENCE [LARGE SCALE GENOMIC DNA]</scope>
</reference>
<sequence>MDALRIAKIESLQKVYNNGKKGLIVEHIIEVDRSHHPLGMRIHLIMQLLIQLVTAYCVVIKLKNFHVRGFRLQAYFQLVKGEKALAEELDGERDENRDGVPGGYHEVDHGVGDELVGELIAGVSEENVDGVPWWPSLPSCPR</sequence>